<evidence type="ECO:0000256" key="1">
    <source>
        <dbReference type="ARBA" id="ARBA00022649"/>
    </source>
</evidence>
<dbReference type="GO" id="GO:0004521">
    <property type="term" value="F:RNA endonuclease activity"/>
    <property type="evidence" value="ECO:0007669"/>
    <property type="project" value="TreeGrafter"/>
</dbReference>
<keyword evidence="1" id="KW-1277">Toxin-antitoxin system</keyword>
<organism evidence="3 4">
    <name type="scientific">Jiella avicenniae</name>
    <dbReference type="NCBI Taxonomy" id="2907202"/>
    <lineage>
        <taxon>Bacteria</taxon>
        <taxon>Pseudomonadati</taxon>
        <taxon>Pseudomonadota</taxon>
        <taxon>Alphaproteobacteria</taxon>
        <taxon>Hyphomicrobiales</taxon>
        <taxon>Aurantimonadaceae</taxon>
        <taxon>Jiella</taxon>
    </lineage>
</organism>
<dbReference type="PIRSF" id="PIRSF006156">
    <property type="entry name" value="YafQ"/>
    <property type="match status" value="1"/>
</dbReference>
<gene>
    <name evidence="3" type="ORF">LZD57_11300</name>
</gene>
<dbReference type="PANTHER" id="PTHR40588:SF1">
    <property type="entry name" value="MRNA INTERFERASE TOXIN YAFQ"/>
    <property type="match status" value="1"/>
</dbReference>
<dbReference type="PANTHER" id="PTHR40588">
    <property type="entry name" value="MRNA INTERFERASE TOXIN YAFQ"/>
    <property type="match status" value="1"/>
</dbReference>
<evidence type="ECO:0000313" key="4">
    <source>
        <dbReference type="Proteomes" id="UP001139035"/>
    </source>
</evidence>
<dbReference type="InterPro" id="IPR004386">
    <property type="entry name" value="Toxin_YafQ-like"/>
</dbReference>
<evidence type="ECO:0000256" key="2">
    <source>
        <dbReference type="PIRSR" id="PIRSR006156-1"/>
    </source>
</evidence>
<proteinExistence type="predicted"/>
<reference evidence="3" key="1">
    <citation type="submission" date="2022-01" db="EMBL/GenBank/DDBJ databases">
        <title>Jiella avicenniae sp. nov., a novel endophytic bacterium isolated from bark of Avicennia marina.</title>
        <authorList>
            <person name="Tuo L."/>
        </authorList>
    </citation>
    <scope>NUCLEOTIDE SEQUENCE</scope>
    <source>
        <strain evidence="3">CBK1P-4</strain>
    </source>
</reference>
<comment type="caution">
    <text evidence="3">The sequence shown here is derived from an EMBL/GenBank/DDBJ whole genome shotgun (WGS) entry which is preliminary data.</text>
</comment>
<sequence length="91" mass="10503">MASAIRRTSGFRRDYKREKRANPSLDELLVPILTMLLAGEKLPVRNKDHPLSGNWSGYRDCHLKPDLVLIYKRDEDDLVLVRLGSHAELFD</sequence>
<dbReference type="GO" id="GO:0006415">
    <property type="term" value="P:translational termination"/>
    <property type="evidence" value="ECO:0007669"/>
    <property type="project" value="TreeGrafter"/>
</dbReference>
<dbReference type="Pfam" id="PF15738">
    <property type="entry name" value="YafQ_toxin"/>
    <property type="match status" value="1"/>
</dbReference>
<dbReference type="GO" id="GO:0006402">
    <property type="term" value="P:mRNA catabolic process"/>
    <property type="evidence" value="ECO:0007669"/>
    <property type="project" value="TreeGrafter"/>
</dbReference>
<dbReference type="EMBL" id="JAJUWU010000009">
    <property type="protein sequence ID" value="MCE7028575.1"/>
    <property type="molecule type" value="Genomic_DNA"/>
</dbReference>
<dbReference type="Proteomes" id="UP001139035">
    <property type="component" value="Unassembled WGS sequence"/>
</dbReference>
<dbReference type="NCBIfam" id="TIGR02385">
    <property type="entry name" value="RelE_StbE"/>
    <property type="match status" value="1"/>
</dbReference>
<dbReference type="InterPro" id="IPR035093">
    <property type="entry name" value="RelE/ParE_toxin_dom_sf"/>
</dbReference>
<protein>
    <submittedName>
        <fullName evidence="3">Type II toxin-antitoxin system YafQ family toxin</fullName>
    </submittedName>
</protein>
<evidence type="ECO:0000313" key="3">
    <source>
        <dbReference type="EMBL" id="MCE7028575.1"/>
    </source>
</evidence>
<feature type="active site" description="Proton donor" evidence="2">
    <location>
        <position position="86"/>
    </location>
</feature>
<dbReference type="AlphaFoldDB" id="A0A9X1NZA1"/>
<dbReference type="SUPFAM" id="SSF143011">
    <property type="entry name" value="RelE-like"/>
    <property type="match status" value="1"/>
</dbReference>
<accession>A0A9X1NZA1</accession>
<keyword evidence="4" id="KW-1185">Reference proteome</keyword>
<dbReference type="InterPro" id="IPR007712">
    <property type="entry name" value="RelE/ParE_toxin"/>
</dbReference>
<name>A0A9X1NZA1_9HYPH</name>
<dbReference type="Gene3D" id="3.30.2310.20">
    <property type="entry name" value="RelE-like"/>
    <property type="match status" value="1"/>
</dbReference>